<organism evidence="7">
    <name type="scientific">Lacrimispora sp. BS-2</name>
    <dbReference type="NCBI Taxonomy" id="3151850"/>
    <lineage>
        <taxon>Bacteria</taxon>
        <taxon>Bacillati</taxon>
        <taxon>Bacillota</taxon>
        <taxon>Clostridia</taxon>
        <taxon>Lachnospirales</taxon>
        <taxon>Lachnospiraceae</taxon>
        <taxon>Lacrimispora</taxon>
    </lineage>
</organism>
<reference evidence="7" key="1">
    <citation type="submission" date="2024-06" db="EMBL/GenBank/DDBJ databases">
        <title>Lacrimispora cavernae sp. nov., a novel anaerobe isolated from bat guano pile inside a cave.</title>
        <authorList>
            <person name="Miller S.L."/>
            <person name="Lu N."/>
            <person name="King J."/>
            <person name="Sankaranarayanan K."/>
            <person name="Lawson P.A."/>
        </authorList>
    </citation>
    <scope>NUCLEOTIDE SEQUENCE</scope>
    <source>
        <strain evidence="7">BS-2</strain>
    </source>
</reference>
<accession>A0AAU7PV36</accession>
<dbReference type="PANTHER" id="PTHR43525">
    <property type="entry name" value="PROTEIN MALY"/>
    <property type="match status" value="1"/>
</dbReference>
<dbReference type="InterPro" id="IPR004839">
    <property type="entry name" value="Aminotransferase_I/II_large"/>
</dbReference>
<name>A0AAU7PV36_9FIRM</name>
<dbReference type="InterPro" id="IPR015422">
    <property type="entry name" value="PyrdxlP-dep_Trfase_small"/>
</dbReference>
<proteinExistence type="inferred from homology"/>
<dbReference type="InterPro" id="IPR015424">
    <property type="entry name" value="PyrdxlP-dep_Trfase"/>
</dbReference>
<evidence type="ECO:0000256" key="1">
    <source>
        <dbReference type="ARBA" id="ARBA00001933"/>
    </source>
</evidence>
<dbReference type="Gene3D" id="3.40.640.10">
    <property type="entry name" value="Type I PLP-dependent aspartate aminotransferase-like (Major domain)"/>
    <property type="match status" value="1"/>
</dbReference>
<dbReference type="SUPFAM" id="SSF53383">
    <property type="entry name" value="PLP-dependent transferases"/>
    <property type="match status" value="1"/>
</dbReference>
<dbReference type="AlphaFoldDB" id="A0AAU7PV36"/>
<evidence type="ECO:0000259" key="6">
    <source>
        <dbReference type="Pfam" id="PF00155"/>
    </source>
</evidence>
<dbReference type="InterPro" id="IPR015421">
    <property type="entry name" value="PyrdxlP-dep_Trfase_major"/>
</dbReference>
<feature type="domain" description="Aminotransferase class I/classII large" evidence="6">
    <location>
        <begin position="60"/>
        <end position="375"/>
    </location>
</feature>
<dbReference type="Gene3D" id="3.90.1150.10">
    <property type="entry name" value="Aspartate Aminotransferase, domain 1"/>
    <property type="match status" value="1"/>
</dbReference>
<sequence>MRNSFDEGVDRHGTACIKWDFQETDYGMSGLLPFSIADGDYPTYTPILYALKKRIDNGVIGYTDLNEEYYSAVSGWCQRRHDWKIKHSWIVPTGGIVPAICNALEALTEKDAKVIIQPPIYDPFYSIIQASGRQLIKNDLILDENGYRMDYDGLEAACKAGGKVIILCSPHNPVCRVWKKEELKRLVDISKKYGVIIISDEIHWDLILGDHVHTTMGKFEEIQDRLIVCTSCSKTFNIAGLETSNLIIPGKELREKYQHWLYARYLFCPNTLGLEATRAAYADGDEWVDEEREYLTQNAEAVCKFMKDFLPKVRVTKPEGTYLLWFDMRAYQLSSEELVKRIAKAGAGLNNGHHYGEKYDGFVRMNIACPRKQLMAGLECIKLALNDIG</sequence>
<dbReference type="CDD" id="cd00609">
    <property type="entry name" value="AAT_like"/>
    <property type="match status" value="1"/>
</dbReference>
<dbReference type="EMBL" id="CP157940">
    <property type="protein sequence ID" value="XBS56057.1"/>
    <property type="molecule type" value="Genomic_DNA"/>
</dbReference>
<comment type="cofactor">
    <cofactor evidence="1">
        <name>pyridoxal 5'-phosphate</name>
        <dbReference type="ChEBI" id="CHEBI:597326"/>
    </cofactor>
</comment>
<keyword evidence="3" id="KW-0663">Pyridoxal phosphate</keyword>
<protein>
    <recommendedName>
        <fullName evidence="2">cysteine-S-conjugate beta-lyase</fullName>
        <ecNumber evidence="2">4.4.1.13</ecNumber>
    </recommendedName>
</protein>
<dbReference type="EC" id="4.4.1.13" evidence="2"/>
<dbReference type="RefSeq" id="WP_349948687.1">
    <property type="nucleotide sequence ID" value="NZ_CP157940.1"/>
</dbReference>
<dbReference type="InterPro" id="IPR027619">
    <property type="entry name" value="C-S_lyase_PatB-like"/>
</dbReference>
<keyword evidence="4 7" id="KW-0456">Lyase</keyword>
<comment type="similarity">
    <text evidence="5">Belongs to the class-II pyridoxal-phosphate-dependent aminotransferase family. MalY/PatB cystathionine beta-lyase subfamily.</text>
</comment>
<gene>
    <name evidence="7" type="ORF">ABFV83_09810</name>
</gene>
<dbReference type="NCBIfam" id="TIGR04350">
    <property type="entry name" value="C_S_lyase_PatB"/>
    <property type="match status" value="1"/>
</dbReference>
<dbReference type="GO" id="GO:0030170">
    <property type="term" value="F:pyridoxal phosphate binding"/>
    <property type="evidence" value="ECO:0007669"/>
    <property type="project" value="InterPro"/>
</dbReference>
<dbReference type="GO" id="GO:0047804">
    <property type="term" value="F:cysteine-S-conjugate beta-lyase activity"/>
    <property type="evidence" value="ECO:0007669"/>
    <property type="project" value="UniProtKB-EC"/>
</dbReference>
<evidence type="ECO:0000313" key="7">
    <source>
        <dbReference type="EMBL" id="XBS56057.1"/>
    </source>
</evidence>
<dbReference type="InterPro" id="IPR051798">
    <property type="entry name" value="Class-II_PLP-Dep_Aminotrans"/>
</dbReference>
<evidence type="ECO:0000256" key="4">
    <source>
        <dbReference type="ARBA" id="ARBA00023239"/>
    </source>
</evidence>
<evidence type="ECO:0000256" key="3">
    <source>
        <dbReference type="ARBA" id="ARBA00022898"/>
    </source>
</evidence>
<dbReference type="PANTHER" id="PTHR43525:SF1">
    <property type="entry name" value="PROTEIN MALY"/>
    <property type="match status" value="1"/>
</dbReference>
<evidence type="ECO:0000256" key="2">
    <source>
        <dbReference type="ARBA" id="ARBA00012224"/>
    </source>
</evidence>
<evidence type="ECO:0000256" key="5">
    <source>
        <dbReference type="ARBA" id="ARBA00037974"/>
    </source>
</evidence>
<dbReference type="Pfam" id="PF00155">
    <property type="entry name" value="Aminotran_1_2"/>
    <property type="match status" value="1"/>
</dbReference>